<dbReference type="STRING" id="594679.SD28_05075"/>
<evidence type="ECO:0000313" key="10">
    <source>
        <dbReference type="Proteomes" id="UP000031104"/>
    </source>
</evidence>
<dbReference type="InterPro" id="IPR000788">
    <property type="entry name" value="RNR_lg_C"/>
</dbReference>
<evidence type="ECO:0000259" key="7">
    <source>
        <dbReference type="Pfam" id="PF00317"/>
    </source>
</evidence>
<keyword evidence="10" id="KW-1185">Reference proteome</keyword>
<dbReference type="SUPFAM" id="SSF51998">
    <property type="entry name" value="PFL-like glycyl radical enzymes"/>
    <property type="match status" value="1"/>
</dbReference>
<dbReference type="GO" id="GO:0005524">
    <property type="term" value="F:ATP binding"/>
    <property type="evidence" value="ECO:0007669"/>
    <property type="project" value="InterPro"/>
</dbReference>
<evidence type="ECO:0000256" key="3">
    <source>
        <dbReference type="ARBA" id="ARBA00023002"/>
    </source>
</evidence>
<evidence type="ECO:0000256" key="2">
    <source>
        <dbReference type="ARBA" id="ARBA00012274"/>
    </source>
</evidence>
<reference evidence="9 10" key="1">
    <citation type="submission" date="2014-12" db="EMBL/GenBank/DDBJ databases">
        <title>Complete genome sequence of Francisella guanzhouensis strain 08HL01032 isolated from air-conditioning system in China.</title>
        <authorList>
            <person name="Svensson D."/>
            <person name="Ohrman C."/>
            <person name="Backman S."/>
            <person name="Karlsson E."/>
            <person name="Nilsson E."/>
            <person name="Bystrom M."/>
            <person name="Larkeryd A."/>
            <person name="Stenberg P."/>
            <person name="Scholtz H.C."/>
            <person name="Forsman M."/>
            <person name="Sjodin A."/>
        </authorList>
    </citation>
    <scope>NUCLEOTIDE SEQUENCE [LARGE SCALE GENOMIC DNA]</scope>
    <source>
        <strain evidence="9 10">08HL01032</strain>
    </source>
</reference>
<dbReference type="GO" id="GO:0005971">
    <property type="term" value="C:ribonucleoside-diphosphate reductase complex"/>
    <property type="evidence" value="ECO:0007669"/>
    <property type="project" value="TreeGrafter"/>
</dbReference>
<dbReference type="OrthoDB" id="9762933at2"/>
<evidence type="ECO:0000256" key="4">
    <source>
        <dbReference type="ARBA" id="ARBA00023116"/>
    </source>
</evidence>
<name>A0A0A8E637_9GAMM</name>
<dbReference type="AlphaFoldDB" id="A0A0A8E637"/>
<dbReference type="CDD" id="cd01679">
    <property type="entry name" value="RNR_I"/>
    <property type="match status" value="1"/>
</dbReference>
<dbReference type="Pfam" id="PF00317">
    <property type="entry name" value="Ribonuc_red_lgN"/>
    <property type="match status" value="1"/>
</dbReference>
<accession>A0A0A8E637</accession>
<evidence type="ECO:0000313" key="9">
    <source>
        <dbReference type="EMBL" id="AJC49047.1"/>
    </source>
</evidence>
<comment type="similarity">
    <text evidence="1 6">Belongs to the ribonucleoside diphosphate reductase large chain family.</text>
</comment>
<dbReference type="PANTHER" id="PTHR11573:SF6">
    <property type="entry name" value="RIBONUCLEOSIDE-DIPHOSPHATE REDUCTASE LARGE SUBUNIT"/>
    <property type="match status" value="1"/>
</dbReference>
<dbReference type="RefSeq" id="WP_039124747.1">
    <property type="nucleotide sequence ID" value="NZ_CP010427.1"/>
</dbReference>
<dbReference type="SUPFAM" id="SSF48168">
    <property type="entry name" value="R1 subunit of ribonucleotide reductase, N-terminal domain"/>
    <property type="match status" value="1"/>
</dbReference>
<dbReference type="NCBIfam" id="NF006577">
    <property type="entry name" value="PRK09102.1"/>
    <property type="match status" value="1"/>
</dbReference>
<keyword evidence="3 6" id="KW-0560">Oxidoreductase</keyword>
<evidence type="ECO:0000256" key="1">
    <source>
        <dbReference type="ARBA" id="ARBA00010406"/>
    </source>
</evidence>
<evidence type="ECO:0000259" key="8">
    <source>
        <dbReference type="Pfam" id="PF02867"/>
    </source>
</evidence>
<dbReference type="EMBL" id="CP010427">
    <property type="protein sequence ID" value="AJC49047.1"/>
    <property type="molecule type" value="Genomic_DNA"/>
</dbReference>
<keyword evidence="4 6" id="KW-0215">Deoxyribonucleotide synthesis</keyword>
<dbReference type="InterPro" id="IPR008926">
    <property type="entry name" value="RNR_R1-su_N"/>
</dbReference>
<feature type="domain" description="Ribonucleotide reductase large subunit N-terminal" evidence="7">
    <location>
        <begin position="18"/>
        <end position="83"/>
    </location>
</feature>
<evidence type="ECO:0000256" key="5">
    <source>
        <dbReference type="ARBA" id="ARBA00047754"/>
    </source>
</evidence>
<dbReference type="Proteomes" id="UP000031104">
    <property type="component" value="Chromosome"/>
</dbReference>
<dbReference type="EC" id="1.17.4.1" evidence="2 6"/>
<dbReference type="PRINTS" id="PR01183">
    <property type="entry name" value="RIBORDTASEM1"/>
</dbReference>
<dbReference type="HOGENOM" id="CLU_000404_7_0_6"/>
<dbReference type="InterPro" id="IPR013509">
    <property type="entry name" value="RNR_lsu_N"/>
</dbReference>
<comment type="function">
    <text evidence="6">Provides the precursors necessary for DNA synthesis. Catalyzes the biosynthesis of deoxyribonucleotides from the corresponding ribonucleotides.</text>
</comment>
<proteinExistence type="inferred from homology"/>
<organism evidence="9 10">
    <name type="scientific">Allofrancisella guangzhouensis</name>
    <dbReference type="NCBI Taxonomy" id="594679"/>
    <lineage>
        <taxon>Bacteria</taxon>
        <taxon>Pseudomonadati</taxon>
        <taxon>Pseudomonadota</taxon>
        <taxon>Gammaproteobacteria</taxon>
        <taxon>Thiotrichales</taxon>
        <taxon>Francisellaceae</taxon>
        <taxon>Allofrancisella</taxon>
    </lineage>
</organism>
<dbReference type="Gene3D" id="3.20.70.20">
    <property type="match status" value="1"/>
</dbReference>
<protein>
    <recommendedName>
        <fullName evidence="2 6">Ribonucleoside-diphosphate reductase</fullName>
        <ecNumber evidence="2 6">1.17.4.1</ecNumber>
    </recommendedName>
</protein>
<evidence type="ECO:0000256" key="6">
    <source>
        <dbReference type="RuleBase" id="RU003410"/>
    </source>
</evidence>
<feature type="domain" description="Ribonucleotide reductase large subunit C-terminal" evidence="8">
    <location>
        <begin position="93"/>
        <end position="402"/>
    </location>
</feature>
<sequence length="590" mass="66634">MTKENYLGINIDVAKDQELSLQAQQLLTNYYCLDNEPSPQYAFARAAIAYSFGDTNLAQRIYNAASNGWFMFASPVLSNAPLPGAKIKSLPISCFLSYVPDSLEGLIEHSSELRWLSVKGGGVGGHWSRVRSVSDKAPGPIPFMHTVDADMVAYRQGKTRKGSYAAYMDISHPDIIEFLGIRVPTGDVNRKCLNLHHAVNLTDEFMQAVANNDDWKLVDPDDKSIRDIIKARKLWETILETRYRTGEPYLNFIDTANRALPKAQKELGLTIKGSNLCNEIHLVTDEKRTAVCCLSSVNLEKYDEWKDTTLIKDLIRFLDNVLQFFIDHAGDEISKARYSASRERSLGLGAMGFHSYLQLHRIPFESKEAEKINEEIFKRIKKQAVEETLELGREKGEAPDMAGTGRRNAHLLAIAPNANSSLILNTSPSIEPWKANAFTSRTRVGSHLNKNKYLEQELEKLGKNTEEIWSEIITNGGSIQQLDFLSKEIKEVFKTAIEMDQDWLVYLGGTRQKYLCQGQSLNVFFPAGASRAYLHKVHFNAWKYGCKGLYYLRTETSNRAENISKKVEKQRLVEFSEVKQSESECIACEG</sequence>
<dbReference type="InterPro" id="IPR039718">
    <property type="entry name" value="Rrm1"/>
</dbReference>
<dbReference type="GO" id="GO:0004748">
    <property type="term" value="F:ribonucleoside-diphosphate reductase activity, thioredoxin disulfide as acceptor"/>
    <property type="evidence" value="ECO:0007669"/>
    <property type="project" value="UniProtKB-EC"/>
</dbReference>
<dbReference type="UniPathway" id="UPA00326"/>
<comment type="catalytic activity">
    <reaction evidence="5 6">
        <text>a 2'-deoxyribonucleoside 5'-diphosphate + [thioredoxin]-disulfide + H2O = a ribonucleoside 5'-diphosphate + [thioredoxin]-dithiol</text>
        <dbReference type="Rhea" id="RHEA:23252"/>
        <dbReference type="Rhea" id="RHEA-COMP:10698"/>
        <dbReference type="Rhea" id="RHEA-COMP:10700"/>
        <dbReference type="ChEBI" id="CHEBI:15377"/>
        <dbReference type="ChEBI" id="CHEBI:29950"/>
        <dbReference type="ChEBI" id="CHEBI:50058"/>
        <dbReference type="ChEBI" id="CHEBI:57930"/>
        <dbReference type="ChEBI" id="CHEBI:73316"/>
        <dbReference type="EC" id="1.17.4.1"/>
    </reaction>
</comment>
<dbReference type="GO" id="GO:0009263">
    <property type="term" value="P:deoxyribonucleotide biosynthetic process"/>
    <property type="evidence" value="ECO:0007669"/>
    <property type="project" value="UniProtKB-KW"/>
</dbReference>
<dbReference type="PANTHER" id="PTHR11573">
    <property type="entry name" value="RIBONUCLEOSIDE-DIPHOSPHATE REDUCTASE LARGE CHAIN"/>
    <property type="match status" value="1"/>
</dbReference>
<dbReference type="KEGG" id="fgu:SD28_05075"/>
<gene>
    <name evidence="9" type="ORF">SD28_05075</name>
</gene>
<dbReference type="Pfam" id="PF02867">
    <property type="entry name" value="Ribonuc_red_lgC"/>
    <property type="match status" value="1"/>
</dbReference>